<proteinExistence type="predicted"/>
<sequence length="86" mass="9031">MVGLGQDTEEGHNNAVASSGSGRRASMTSIENGSRSERTDDLTKTSTAGLGACSTSPSQIPFGDEYVTENSVVFRETIKARNVYAA</sequence>
<gene>
    <name evidence="2" type="ORF">TNCT_532041</name>
</gene>
<feature type="region of interest" description="Disordered" evidence="1">
    <location>
        <begin position="1"/>
        <end position="60"/>
    </location>
</feature>
<comment type="caution">
    <text evidence="2">The sequence shown here is derived from an EMBL/GenBank/DDBJ whole genome shotgun (WGS) entry which is preliminary data.</text>
</comment>
<feature type="compositionally biased region" description="Low complexity" evidence="1">
    <location>
        <begin position="17"/>
        <end position="26"/>
    </location>
</feature>
<evidence type="ECO:0000256" key="1">
    <source>
        <dbReference type="SAM" id="MobiDB-lite"/>
    </source>
</evidence>
<feature type="compositionally biased region" description="Basic and acidic residues" evidence="1">
    <location>
        <begin position="34"/>
        <end position="43"/>
    </location>
</feature>
<keyword evidence="3" id="KW-1185">Reference proteome</keyword>
<dbReference type="Proteomes" id="UP000887116">
    <property type="component" value="Unassembled WGS sequence"/>
</dbReference>
<evidence type="ECO:0000313" key="3">
    <source>
        <dbReference type="Proteomes" id="UP000887116"/>
    </source>
</evidence>
<accession>A0A8X6M2I1</accession>
<name>A0A8X6M2I1_TRICU</name>
<evidence type="ECO:0000313" key="2">
    <source>
        <dbReference type="EMBL" id="GFR28914.1"/>
    </source>
</evidence>
<protein>
    <submittedName>
        <fullName evidence="2">Uncharacterized protein</fullName>
    </submittedName>
</protein>
<dbReference type="EMBL" id="BMAO01009138">
    <property type="protein sequence ID" value="GFR28914.1"/>
    <property type="molecule type" value="Genomic_DNA"/>
</dbReference>
<feature type="compositionally biased region" description="Polar residues" evidence="1">
    <location>
        <begin position="44"/>
        <end position="59"/>
    </location>
</feature>
<dbReference type="AlphaFoldDB" id="A0A8X6M2I1"/>
<reference evidence="2" key="1">
    <citation type="submission" date="2020-07" db="EMBL/GenBank/DDBJ databases">
        <title>Multicomponent nature underlies the extraordinary mechanical properties of spider dragline silk.</title>
        <authorList>
            <person name="Kono N."/>
            <person name="Nakamura H."/>
            <person name="Mori M."/>
            <person name="Yoshida Y."/>
            <person name="Ohtoshi R."/>
            <person name="Malay A.D."/>
            <person name="Moran D.A.P."/>
            <person name="Tomita M."/>
            <person name="Numata K."/>
            <person name="Arakawa K."/>
        </authorList>
    </citation>
    <scope>NUCLEOTIDE SEQUENCE</scope>
</reference>
<organism evidence="2 3">
    <name type="scientific">Trichonephila clavata</name>
    <name type="common">Joro spider</name>
    <name type="synonym">Nephila clavata</name>
    <dbReference type="NCBI Taxonomy" id="2740835"/>
    <lineage>
        <taxon>Eukaryota</taxon>
        <taxon>Metazoa</taxon>
        <taxon>Ecdysozoa</taxon>
        <taxon>Arthropoda</taxon>
        <taxon>Chelicerata</taxon>
        <taxon>Arachnida</taxon>
        <taxon>Araneae</taxon>
        <taxon>Araneomorphae</taxon>
        <taxon>Entelegynae</taxon>
        <taxon>Araneoidea</taxon>
        <taxon>Nephilidae</taxon>
        <taxon>Trichonephila</taxon>
    </lineage>
</organism>